<accession>A0A0M8K6K4</accession>
<keyword evidence="3" id="KW-1185">Reference proteome</keyword>
<dbReference type="InParanoid" id="A0A0M8K6K4"/>
<reference evidence="2 3" key="1">
    <citation type="journal article" date="2015" name="Genome Announc.">
        <title>Draft Genome Sequence of a Heterotrophic Facultative Anaerobic Thermophilic Bacterium, Ardenticatena maritima Strain 110ST.</title>
        <authorList>
            <person name="Kawaichi S."/>
            <person name="Yoshida T."/>
            <person name="Sako Y."/>
            <person name="Nakamura R."/>
        </authorList>
    </citation>
    <scope>NUCLEOTIDE SEQUENCE [LARGE SCALE GENOMIC DNA]</scope>
    <source>
        <strain evidence="2 3">110S</strain>
    </source>
</reference>
<evidence type="ECO:0000313" key="3">
    <source>
        <dbReference type="Proteomes" id="UP000037784"/>
    </source>
</evidence>
<proteinExistence type="predicted"/>
<name>A0A0M8K6K4_9CHLR</name>
<dbReference type="Proteomes" id="UP000037784">
    <property type="component" value="Unassembled WGS sequence"/>
</dbReference>
<comment type="caution">
    <text evidence="2">The sequence shown here is derived from an EMBL/GenBank/DDBJ whole genome shotgun (WGS) entry which is preliminary data.</text>
</comment>
<organism evidence="2 3">
    <name type="scientific">Ardenticatena maritima</name>
    <dbReference type="NCBI Taxonomy" id="872965"/>
    <lineage>
        <taxon>Bacteria</taxon>
        <taxon>Bacillati</taxon>
        <taxon>Chloroflexota</taxon>
        <taxon>Ardenticatenia</taxon>
        <taxon>Ardenticatenales</taxon>
        <taxon>Ardenticatenaceae</taxon>
        <taxon>Ardenticatena</taxon>
    </lineage>
</organism>
<protein>
    <submittedName>
        <fullName evidence="2">Uncharacterized protein</fullName>
    </submittedName>
</protein>
<evidence type="ECO:0000313" key="2">
    <source>
        <dbReference type="EMBL" id="GAP62843.1"/>
    </source>
</evidence>
<evidence type="ECO:0000256" key="1">
    <source>
        <dbReference type="SAM" id="MobiDB-lite"/>
    </source>
</evidence>
<dbReference type="AlphaFoldDB" id="A0A0M8K6K4"/>
<gene>
    <name evidence="2" type="ORF">ARMA_1266</name>
</gene>
<reference evidence="3" key="2">
    <citation type="submission" date="2015-08" db="EMBL/GenBank/DDBJ databases">
        <title>Draft Genome Sequence of a Heterotrophic Facultative Anaerobic Bacterium Ardenticatena maritima Strain 110S.</title>
        <authorList>
            <person name="Kawaichi S."/>
            <person name="Yoshida T."/>
            <person name="Sako Y."/>
            <person name="Nakamura R."/>
        </authorList>
    </citation>
    <scope>NUCLEOTIDE SEQUENCE [LARGE SCALE GENOMIC DNA]</scope>
    <source>
        <strain evidence="3">110S</strain>
    </source>
</reference>
<feature type="region of interest" description="Disordered" evidence="1">
    <location>
        <begin position="21"/>
        <end position="42"/>
    </location>
</feature>
<dbReference type="EMBL" id="BBZA01000088">
    <property type="protein sequence ID" value="GAP62843.1"/>
    <property type="molecule type" value="Genomic_DNA"/>
</dbReference>
<sequence>MPFVVCPRLLMRAAQRIRKIAEMPNGQARGKRKSEASMDTSL</sequence>